<keyword evidence="10" id="KW-1185">Reference proteome</keyword>
<evidence type="ECO:0000256" key="3">
    <source>
        <dbReference type="ARBA" id="ARBA00022723"/>
    </source>
</evidence>
<evidence type="ECO:0000313" key="10">
    <source>
        <dbReference type="Proteomes" id="UP001141552"/>
    </source>
</evidence>
<dbReference type="EC" id="2.3.2.27" evidence="2"/>
<keyword evidence="4 6" id="KW-0863">Zinc-finger</keyword>
<comment type="caution">
    <text evidence="9">The sequence shown here is derived from an EMBL/GenBank/DDBJ whole genome shotgun (WGS) entry which is preliminary data.</text>
</comment>
<organism evidence="9 10">
    <name type="scientific">Turnera subulata</name>
    <dbReference type="NCBI Taxonomy" id="218843"/>
    <lineage>
        <taxon>Eukaryota</taxon>
        <taxon>Viridiplantae</taxon>
        <taxon>Streptophyta</taxon>
        <taxon>Embryophyta</taxon>
        <taxon>Tracheophyta</taxon>
        <taxon>Spermatophyta</taxon>
        <taxon>Magnoliopsida</taxon>
        <taxon>eudicotyledons</taxon>
        <taxon>Gunneridae</taxon>
        <taxon>Pentapetalae</taxon>
        <taxon>rosids</taxon>
        <taxon>fabids</taxon>
        <taxon>Malpighiales</taxon>
        <taxon>Passifloraceae</taxon>
        <taxon>Turnera</taxon>
    </lineage>
</organism>
<comment type="catalytic activity">
    <reaction evidence="1">
        <text>S-ubiquitinyl-[E2 ubiquitin-conjugating enzyme]-L-cysteine + [acceptor protein]-L-lysine = [E2 ubiquitin-conjugating enzyme]-L-cysteine + N(6)-ubiquitinyl-[acceptor protein]-L-lysine.</text>
        <dbReference type="EC" id="2.3.2.27"/>
    </reaction>
</comment>
<dbReference type="GO" id="GO:0016567">
    <property type="term" value="P:protein ubiquitination"/>
    <property type="evidence" value="ECO:0007669"/>
    <property type="project" value="TreeGrafter"/>
</dbReference>
<protein>
    <recommendedName>
        <fullName evidence="2">RING-type E3 ubiquitin transferase</fullName>
        <ecNumber evidence="2">2.3.2.27</ecNumber>
    </recommendedName>
</protein>
<gene>
    <name evidence="9" type="ORF">Tsubulata_010141</name>
</gene>
<dbReference type="InterPro" id="IPR001841">
    <property type="entry name" value="Znf_RING"/>
</dbReference>
<evidence type="ECO:0000256" key="1">
    <source>
        <dbReference type="ARBA" id="ARBA00000900"/>
    </source>
</evidence>
<dbReference type="PANTHER" id="PTHR15710:SF45">
    <property type="entry name" value="RING-TYPE DOMAIN-CONTAINING PROTEIN"/>
    <property type="match status" value="1"/>
</dbReference>
<dbReference type="Proteomes" id="UP001141552">
    <property type="component" value="Unassembled WGS sequence"/>
</dbReference>
<evidence type="ECO:0000256" key="7">
    <source>
        <dbReference type="SAM" id="MobiDB-lite"/>
    </source>
</evidence>
<dbReference type="GO" id="GO:0005737">
    <property type="term" value="C:cytoplasm"/>
    <property type="evidence" value="ECO:0007669"/>
    <property type="project" value="TreeGrafter"/>
</dbReference>
<evidence type="ECO:0000256" key="6">
    <source>
        <dbReference type="PROSITE-ProRule" id="PRU00175"/>
    </source>
</evidence>
<dbReference type="OrthoDB" id="8062037at2759"/>
<evidence type="ECO:0000313" key="9">
    <source>
        <dbReference type="EMBL" id="KAJ4832968.1"/>
    </source>
</evidence>
<dbReference type="Pfam" id="PF13639">
    <property type="entry name" value="zf-RING_2"/>
    <property type="match status" value="1"/>
</dbReference>
<dbReference type="PANTHER" id="PTHR15710">
    <property type="entry name" value="E3 UBIQUITIN-PROTEIN LIGASE PRAJA"/>
    <property type="match status" value="1"/>
</dbReference>
<name>A0A9Q0FK40_9ROSI</name>
<evidence type="ECO:0000256" key="2">
    <source>
        <dbReference type="ARBA" id="ARBA00012483"/>
    </source>
</evidence>
<accession>A0A9Q0FK40</accession>
<dbReference type="InterPro" id="IPR013083">
    <property type="entry name" value="Znf_RING/FYVE/PHD"/>
</dbReference>
<dbReference type="AlphaFoldDB" id="A0A9Q0FK40"/>
<dbReference type="GO" id="GO:0061630">
    <property type="term" value="F:ubiquitin protein ligase activity"/>
    <property type="evidence" value="ECO:0007669"/>
    <property type="project" value="UniProtKB-EC"/>
</dbReference>
<dbReference type="SMART" id="SM00184">
    <property type="entry name" value="RING"/>
    <property type="match status" value="1"/>
</dbReference>
<dbReference type="PROSITE" id="PS50089">
    <property type="entry name" value="ZF_RING_2"/>
    <property type="match status" value="1"/>
</dbReference>
<keyword evidence="5" id="KW-0862">Zinc</keyword>
<dbReference type="GO" id="GO:0008270">
    <property type="term" value="F:zinc ion binding"/>
    <property type="evidence" value="ECO:0007669"/>
    <property type="project" value="UniProtKB-KW"/>
</dbReference>
<sequence length="166" mass="18114">MSSSENTSMQEEDSSSSESQQEVAAGSVVHRFRVTINWDTLHFYISEAGGDGEGEEEAPPRRTVNVLFRMSLTDLEVDGGDVVVANDKPGPLPATKEAIDGMPRIRVTVEEEGGECAICLGGIGVGCEIREMPCKHRKFHSGCIEKWLGRNGSCPLCRFMMPLDHS</sequence>
<dbReference type="SUPFAM" id="SSF57850">
    <property type="entry name" value="RING/U-box"/>
    <property type="match status" value="1"/>
</dbReference>
<evidence type="ECO:0000256" key="5">
    <source>
        <dbReference type="ARBA" id="ARBA00022833"/>
    </source>
</evidence>
<dbReference type="EMBL" id="JAKUCV010005034">
    <property type="protein sequence ID" value="KAJ4832968.1"/>
    <property type="molecule type" value="Genomic_DNA"/>
</dbReference>
<feature type="region of interest" description="Disordered" evidence="7">
    <location>
        <begin position="1"/>
        <end position="23"/>
    </location>
</feature>
<dbReference type="Gene3D" id="3.30.40.10">
    <property type="entry name" value="Zinc/RING finger domain, C3HC4 (zinc finger)"/>
    <property type="match status" value="1"/>
</dbReference>
<reference evidence="9" key="2">
    <citation type="journal article" date="2023" name="Plants (Basel)">
        <title>Annotation of the Turnera subulata (Passifloraceae) Draft Genome Reveals the S-Locus Evolved after the Divergence of Turneroideae from Passifloroideae in a Stepwise Manner.</title>
        <authorList>
            <person name="Henning P.M."/>
            <person name="Roalson E.H."/>
            <person name="Mir W."/>
            <person name="McCubbin A.G."/>
            <person name="Shore J.S."/>
        </authorList>
    </citation>
    <scope>NUCLEOTIDE SEQUENCE</scope>
    <source>
        <strain evidence="9">F60SS</strain>
    </source>
</reference>
<feature type="domain" description="RING-type" evidence="8">
    <location>
        <begin position="116"/>
        <end position="158"/>
    </location>
</feature>
<evidence type="ECO:0000259" key="8">
    <source>
        <dbReference type="PROSITE" id="PS50089"/>
    </source>
</evidence>
<keyword evidence="3" id="KW-0479">Metal-binding</keyword>
<evidence type="ECO:0000256" key="4">
    <source>
        <dbReference type="ARBA" id="ARBA00022771"/>
    </source>
</evidence>
<reference evidence="9" key="1">
    <citation type="submission" date="2022-02" db="EMBL/GenBank/DDBJ databases">
        <authorList>
            <person name="Henning P.M."/>
            <person name="McCubbin A.G."/>
            <person name="Shore J.S."/>
        </authorList>
    </citation>
    <scope>NUCLEOTIDE SEQUENCE</scope>
    <source>
        <strain evidence="9">F60SS</strain>
        <tissue evidence="9">Leaves</tissue>
    </source>
</reference>
<proteinExistence type="predicted"/>